<evidence type="ECO:0000313" key="5">
    <source>
        <dbReference type="Proteomes" id="UP000230002"/>
    </source>
</evidence>
<dbReference type="Pfam" id="PF24626">
    <property type="entry name" value="SH3_Tf2-1"/>
    <property type="match status" value="1"/>
</dbReference>
<dbReference type="PROSITE" id="PS50994">
    <property type="entry name" value="INTEGRASE"/>
    <property type="match status" value="1"/>
</dbReference>
<gene>
    <name evidence="4" type="ORF">GSI_11380</name>
</gene>
<dbReference type="InterPro" id="IPR050951">
    <property type="entry name" value="Retrovirus_Pol_polyprotein"/>
</dbReference>
<organism evidence="4 5">
    <name type="scientific">Ganoderma sinense ZZ0214-1</name>
    <dbReference type="NCBI Taxonomy" id="1077348"/>
    <lineage>
        <taxon>Eukaryota</taxon>
        <taxon>Fungi</taxon>
        <taxon>Dikarya</taxon>
        <taxon>Basidiomycota</taxon>
        <taxon>Agaricomycotina</taxon>
        <taxon>Agaricomycetes</taxon>
        <taxon>Polyporales</taxon>
        <taxon>Polyporaceae</taxon>
        <taxon>Ganoderma</taxon>
    </lineage>
</organism>
<feature type="compositionally biased region" description="Polar residues" evidence="2">
    <location>
        <begin position="573"/>
        <end position="585"/>
    </location>
</feature>
<dbReference type="Gene3D" id="3.30.420.10">
    <property type="entry name" value="Ribonuclease H-like superfamily/Ribonuclease H"/>
    <property type="match status" value="1"/>
</dbReference>
<feature type="region of interest" description="Disordered" evidence="2">
    <location>
        <begin position="562"/>
        <end position="585"/>
    </location>
</feature>
<dbReference type="OrthoDB" id="2713066at2759"/>
<dbReference type="SUPFAM" id="SSF53098">
    <property type="entry name" value="Ribonuclease H-like"/>
    <property type="match status" value="1"/>
</dbReference>
<accession>A0A2G8RVU4</accession>
<dbReference type="PANTHER" id="PTHR37984:SF5">
    <property type="entry name" value="PROTEIN NYNRIN-LIKE"/>
    <property type="match status" value="1"/>
</dbReference>
<dbReference type="STRING" id="1077348.A0A2G8RVU4"/>
<dbReference type="Proteomes" id="UP000230002">
    <property type="component" value="Unassembled WGS sequence"/>
</dbReference>
<dbReference type="GO" id="GO:0015074">
    <property type="term" value="P:DNA integration"/>
    <property type="evidence" value="ECO:0007669"/>
    <property type="project" value="InterPro"/>
</dbReference>
<name>A0A2G8RVU4_9APHY</name>
<dbReference type="InterPro" id="IPR056924">
    <property type="entry name" value="SH3_Tf2-1"/>
</dbReference>
<evidence type="ECO:0000313" key="4">
    <source>
        <dbReference type="EMBL" id="PIL25631.1"/>
    </source>
</evidence>
<keyword evidence="1" id="KW-0694">RNA-binding</keyword>
<dbReference type="GO" id="GO:0005634">
    <property type="term" value="C:nucleus"/>
    <property type="evidence" value="ECO:0007669"/>
    <property type="project" value="UniProtKB-ARBA"/>
</dbReference>
<dbReference type="PANTHER" id="PTHR37984">
    <property type="entry name" value="PROTEIN CBG26694"/>
    <property type="match status" value="1"/>
</dbReference>
<keyword evidence="5" id="KW-1185">Reference proteome</keyword>
<dbReference type="InterPro" id="IPR036397">
    <property type="entry name" value="RNaseH_sf"/>
</dbReference>
<reference evidence="4 5" key="1">
    <citation type="journal article" date="2015" name="Sci. Rep.">
        <title>Chromosome-level genome map provides insights into diverse defense mechanisms in the medicinal fungus Ganoderma sinense.</title>
        <authorList>
            <person name="Zhu Y."/>
            <person name="Xu J."/>
            <person name="Sun C."/>
            <person name="Zhou S."/>
            <person name="Xu H."/>
            <person name="Nelson D.R."/>
            <person name="Qian J."/>
            <person name="Song J."/>
            <person name="Luo H."/>
            <person name="Xiang L."/>
            <person name="Li Y."/>
            <person name="Xu Z."/>
            <person name="Ji A."/>
            <person name="Wang L."/>
            <person name="Lu S."/>
            <person name="Hayward A."/>
            <person name="Sun W."/>
            <person name="Li X."/>
            <person name="Schwartz D.C."/>
            <person name="Wang Y."/>
            <person name="Chen S."/>
        </authorList>
    </citation>
    <scope>NUCLEOTIDE SEQUENCE [LARGE SCALE GENOMIC DNA]</scope>
    <source>
        <strain evidence="4 5">ZZ0214-1</strain>
    </source>
</reference>
<evidence type="ECO:0000256" key="1">
    <source>
        <dbReference type="ARBA" id="ARBA00022884"/>
    </source>
</evidence>
<evidence type="ECO:0000259" key="3">
    <source>
        <dbReference type="PROSITE" id="PS50994"/>
    </source>
</evidence>
<sequence>MYRTRDVAELVFSEVYKLHGLPKAIVSDHDVLFTSTFWSELHGLIGTKLRLSSAYHPELDGSTERANRTVSQMLRQCIRPDQKDWVARLPAIEFAINMARSDATGFAPFFLNTGRMPRPIIWDRPTKDEYPGVRVYAQKVKSAVMAAHDSVIAARVKHVRDANRRRRPAPFVEGDLVYISTKNISIPKGLARKLVPKYMGPYCIVRDFRNSSYRIKLPSGLKRRGVHDVFHASLLRIHEPNDDRLFPGRLDSQVFELADPENEWAVKSIIGHAGSGEKAVFEAEWKSGDRSWIPHATAEPLNVFKAYLEALGVDSIASLPEGTRQPPDDPQLFSGCIDLFARTITGRSMLLLILIHFPKITALLTLLLARVHAAITAVTLVRTPPFRPVMPPIHIHGTLLPSGSFLISSIFRPETLSYDAHMLRSYLDFNDLLRTLKDEDKDKPFPVSTQPIPGRYCEFQALFDEDERCQYGFALVDPVTGLITRGSRPPPPRKHLIPSLLEDTPTDAADPYKFSRDERVLFNQLQTDAAERESHRLRVSNISELGNQWTVLTNAGGIWRLPTSTRRRHESRQGSATSRLRSGKP</sequence>
<dbReference type="GO" id="GO:0003723">
    <property type="term" value="F:RNA binding"/>
    <property type="evidence" value="ECO:0007669"/>
    <property type="project" value="UniProtKB-KW"/>
</dbReference>
<dbReference type="EMBL" id="AYKW01000045">
    <property type="protein sequence ID" value="PIL25631.1"/>
    <property type="molecule type" value="Genomic_DNA"/>
</dbReference>
<comment type="caution">
    <text evidence="4">The sequence shown here is derived from an EMBL/GenBank/DDBJ whole genome shotgun (WGS) entry which is preliminary data.</text>
</comment>
<evidence type="ECO:0000256" key="2">
    <source>
        <dbReference type="SAM" id="MobiDB-lite"/>
    </source>
</evidence>
<dbReference type="InterPro" id="IPR001584">
    <property type="entry name" value="Integrase_cat-core"/>
</dbReference>
<dbReference type="AlphaFoldDB" id="A0A2G8RVU4"/>
<protein>
    <recommendedName>
        <fullName evidence="3">Integrase catalytic domain-containing protein</fullName>
    </recommendedName>
</protein>
<dbReference type="InterPro" id="IPR012337">
    <property type="entry name" value="RNaseH-like_sf"/>
</dbReference>
<proteinExistence type="predicted"/>
<feature type="domain" description="Integrase catalytic" evidence="3">
    <location>
        <begin position="1"/>
        <end position="116"/>
    </location>
</feature>